<feature type="compositionally biased region" description="Basic and acidic residues" evidence="1">
    <location>
        <begin position="65"/>
        <end position="103"/>
    </location>
</feature>
<organism evidence="2 3">
    <name type="scientific">Steccherinum ochraceum</name>
    <dbReference type="NCBI Taxonomy" id="92696"/>
    <lineage>
        <taxon>Eukaryota</taxon>
        <taxon>Fungi</taxon>
        <taxon>Dikarya</taxon>
        <taxon>Basidiomycota</taxon>
        <taxon>Agaricomycotina</taxon>
        <taxon>Agaricomycetes</taxon>
        <taxon>Polyporales</taxon>
        <taxon>Steccherinaceae</taxon>
        <taxon>Steccherinum</taxon>
    </lineage>
</organism>
<feature type="region of interest" description="Disordered" evidence="1">
    <location>
        <begin position="286"/>
        <end position="338"/>
    </location>
</feature>
<evidence type="ECO:0000256" key="1">
    <source>
        <dbReference type="SAM" id="MobiDB-lite"/>
    </source>
</evidence>
<feature type="compositionally biased region" description="Polar residues" evidence="1">
    <location>
        <begin position="310"/>
        <end position="320"/>
    </location>
</feature>
<feature type="compositionally biased region" description="Low complexity" evidence="1">
    <location>
        <begin position="107"/>
        <end position="117"/>
    </location>
</feature>
<feature type="compositionally biased region" description="Pro residues" evidence="1">
    <location>
        <begin position="177"/>
        <end position="194"/>
    </location>
</feature>
<proteinExistence type="predicted"/>
<reference evidence="2 3" key="1">
    <citation type="submission" date="2018-11" db="EMBL/GenBank/DDBJ databases">
        <title>Genome assembly of Steccherinum ochraceum LE-BIN_3174, the white-rot fungus of the Steccherinaceae family (The Residual Polyporoid clade, Polyporales, Basidiomycota).</title>
        <authorList>
            <person name="Fedorova T.V."/>
            <person name="Glazunova O.A."/>
            <person name="Landesman E.O."/>
            <person name="Moiseenko K.V."/>
            <person name="Psurtseva N.V."/>
            <person name="Savinova O.S."/>
            <person name="Shakhova N.V."/>
            <person name="Tyazhelova T.V."/>
            <person name="Vasina D.V."/>
        </authorList>
    </citation>
    <scope>NUCLEOTIDE SEQUENCE [LARGE SCALE GENOMIC DNA]</scope>
    <source>
        <strain evidence="2 3">LE-BIN_3174</strain>
    </source>
</reference>
<name>A0A4R0RNG2_9APHY</name>
<evidence type="ECO:0000313" key="2">
    <source>
        <dbReference type="EMBL" id="TCD68742.1"/>
    </source>
</evidence>
<dbReference type="OrthoDB" id="2536714at2759"/>
<evidence type="ECO:0000313" key="3">
    <source>
        <dbReference type="Proteomes" id="UP000292702"/>
    </source>
</evidence>
<gene>
    <name evidence="2" type="ORF">EIP91_009888</name>
</gene>
<keyword evidence="3" id="KW-1185">Reference proteome</keyword>
<sequence length="565" mass="61411">MSSVTSPRVGSQVPQDSDTANANTVPVIITPSTPPRGRKPSRYPSTLSIGDASRVPLHRRGTSKTYERLEDLLREAGYKETRIFTPETERAEARAEERRKQEAYNDGQRNGSGRSGVGVVMDFLSGWMAGANKQDDEHHTDSESGADDSLEWRRSLPSSPLAHKRVLDSDDSGSPLASPPFPSPSPSFGSPPIPGHQSLDLLRSHHALPHPRVLLHQPSSAGSLRTYAQVSAARGYLRHMASAPNVAKARSSPGMVKRSSTADSDIAPPLPSRWLESVTKAVLGSSTSDAHIGGPPPPRPSSRQSHRTFRSTAQNSTLSDRTNRRPRPPPLNRQPHSAVPPAALTATYLHPPQTASISVTPVRVVCRSAPASRSSSRVGERLAMPSDRPSILDRSGIRPRSAKSPRVDMVPSLTSTQLENDETWAAQWMDGVRVHNASDDDDDDHDDDDEGEIDLARLLVPAKRQHSIRSLRRHLHRSESARALRSPDQRAFDPWAPEDEGAGGGKKSQSLRGRSKRNSLDDDEGHGYGWEAIGVPGFDQVGSKRRRAIPGRWSNVGSSTGTARA</sequence>
<accession>A0A4R0RNG2</accession>
<dbReference type="EMBL" id="RWJN01000058">
    <property type="protein sequence ID" value="TCD68742.1"/>
    <property type="molecule type" value="Genomic_DNA"/>
</dbReference>
<feature type="compositionally biased region" description="Polar residues" evidence="1">
    <location>
        <begin position="555"/>
        <end position="565"/>
    </location>
</feature>
<dbReference type="AlphaFoldDB" id="A0A4R0RNG2"/>
<feature type="compositionally biased region" description="Basic residues" evidence="1">
    <location>
        <begin position="466"/>
        <end position="476"/>
    </location>
</feature>
<feature type="compositionally biased region" description="Polar residues" evidence="1">
    <location>
        <begin position="1"/>
        <end position="23"/>
    </location>
</feature>
<comment type="caution">
    <text evidence="2">The sequence shown here is derived from an EMBL/GenBank/DDBJ whole genome shotgun (WGS) entry which is preliminary data.</text>
</comment>
<feature type="region of interest" description="Disordered" evidence="1">
    <location>
        <begin position="1"/>
        <end position="117"/>
    </location>
</feature>
<feature type="compositionally biased region" description="Basic and acidic residues" evidence="1">
    <location>
        <begin position="477"/>
        <end position="491"/>
    </location>
</feature>
<feature type="region of interest" description="Disordered" evidence="1">
    <location>
        <begin position="132"/>
        <end position="198"/>
    </location>
</feature>
<feature type="region of interest" description="Disordered" evidence="1">
    <location>
        <begin position="466"/>
        <end position="565"/>
    </location>
</feature>
<feature type="region of interest" description="Disordered" evidence="1">
    <location>
        <begin position="368"/>
        <end position="415"/>
    </location>
</feature>
<dbReference type="Proteomes" id="UP000292702">
    <property type="component" value="Unassembled WGS sequence"/>
</dbReference>
<protein>
    <submittedName>
        <fullName evidence="2">Uncharacterized protein</fullName>
    </submittedName>
</protein>
<feature type="compositionally biased region" description="Basic and acidic residues" evidence="1">
    <location>
        <begin position="133"/>
        <end position="142"/>
    </location>
</feature>
<feature type="region of interest" description="Disordered" evidence="1">
    <location>
        <begin position="244"/>
        <end position="272"/>
    </location>
</feature>
<feature type="compositionally biased region" description="Low complexity" evidence="1">
    <location>
        <begin position="368"/>
        <end position="377"/>
    </location>
</feature>